<proteinExistence type="predicted"/>
<accession>A0A431U4C4</accession>
<evidence type="ECO:0000256" key="1">
    <source>
        <dbReference type="PROSITE-ProRule" id="PRU00339"/>
    </source>
</evidence>
<dbReference type="RefSeq" id="WP_126692766.1">
    <property type="nucleotide sequence ID" value="NZ_RXOF01000004.1"/>
</dbReference>
<sequence>MRKQYPLWMIIGLLGATPATAQDFGAEFRAAYQRGDSAATWQVLRRWQQARPQDPEGYITRFNYLLKQAEVIELRSGSGQAGALVLKDKKGKVAGTLGSGYRPDLADRACAVLRQGLAVAPDRLDMWFGLAKTYEETGQPAEEIKALTEALAGHAQGRPWYWSGGQPLPEPEAQFLPQALEQYANHYWQQEGPAAVEAGGQLAALIARHYPQSSLGPFNLGLYHRSKGELPKAYDYMQQADKLQPQDFYTVANLTQMAVDLKRKAEAEQYLAQLRQLPGSQEAVAALAPRVRKLK</sequence>
<name>A0A431U4C4_9BACT</name>
<reference evidence="3 4" key="1">
    <citation type="submission" date="2018-12" db="EMBL/GenBank/DDBJ databases">
        <title>Hymenobacter gummosus sp. nov., isolated from a spring.</title>
        <authorList>
            <person name="Nie L."/>
        </authorList>
    </citation>
    <scope>NUCLEOTIDE SEQUENCE [LARGE SCALE GENOMIC DNA]</scope>
    <source>
        <strain evidence="3 4">KCTC 52166</strain>
    </source>
</reference>
<organism evidence="3 4">
    <name type="scientific">Hymenobacter gummosus</name>
    <dbReference type="NCBI Taxonomy" id="1776032"/>
    <lineage>
        <taxon>Bacteria</taxon>
        <taxon>Pseudomonadati</taxon>
        <taxon>Bacteroidota</taxon>
        <taxon>Cytophagia</taxon>
        <taxon>Cytophagales</taxon>
        <taxon>Hymenobacteraceae</taxon>
        <taxon>Hymenobacter</taxon>
    </lineage>
</organism>
<evidence type="ECO:0000313" key="3">
    <source>
        <dbReference type="EMBL" id="RTQ50699.1"/>
    </source>
</evidence>
<evidence type="ECO:0000313" key="4">
    <source>
        <dbReference type="Proteomes" id="UP000282184"/>
    </source>
</evidence>
<feature type="signal peptide" evidence="2">
    <location>
        <begin position="1"/>
        <end position="21"/>
    </location>
</feature>
<evidence type="ECO:0000256" key="2">
    <source>
        <dbReference type="SAM" id="SignalP"/>
    </source>
</evidence>
<dbReference type="EMBL" id="RXOF01000004">
    <property type="protein sequence ID" value="RTQ50699.1"/>
    <property type="molecule type" value="Genomic_DNA"/>
</dbReference>
<comment type="caution">
    <text evidence="3">The sequence shown here is derived from an EMBL/GenBank/DDBJ whole genome shotgun (WGS) entry which is preliminary data.</text>
</comment>
<feature type="repeat" description="TPR" evidence="1">
    <location>
        <begin position="214"/>
        <end position="247"/>
    </location>
</feature>
<dbReference type="Gene3D" id="1.25.40.10">
    <property type="entry name" value="Tetratricopeptide repeat domain"/>
    <property type="match status" value="2"/>
</dbReference>
<dbReference type="AlphaFoldDB" id="A0A431U4C4"/>
<dbReference type="InterPro" id="IPR011990">
    <property type="entry name" value="TPR-like_helical_dom_sf"/>
</dbReference>
<protein>
    <submittedName>
        <fullName evidence="3">Uncharacterized protein</fullName>
    </submittedName>
</protein>
<dbReference type="OrthoDB" id="1343633at2"/>
<feature type="chain" id="PRO_5019426234" evidence="2">
    <location>
        <begin position="22"/>
        <end position="295"/>
    </location>
</feature>
<keyword evidence="2" id="KW-0732">Signal</keyword>
<dbReference type="SUPFAM" id="SSF48452">
    <property type="entry name" value="TPR-like"/>
    <property type="match status" value="1"/>
</dbReference>
<dbReference type="PROSITE" id="PS50005">
    <property type="entry name" value="TPR"/>
    <property type="match status" value="1"/>
</dbReference>
<gene>
    <name evidence="3" type="ORF">EJV47_08690</name>
</gene>
<keyword evidence="1" id="KW-0802">TPR repeat</keyword>
<keyword evidence="4" id="KW-1185">Reference proteome</keyword>
<dbReference type="Proteomes" id="UP000282184">
    <property type="component" value="Unassembled WGS sequence"/>
</dbReference>
<dbReference type="InterPro" id="IPR019734">
    <property type="entry name" value="TPR_rpt"/>
</dbReference>
<dbReference type="Pfam" id="PF13181">
    <property type="entry name" value="TPR_8"/>
    <property type="match status" value="1"/>
</dbReference>